<dbReference type="AlphaFoldDB" id="A0AAV4XD10"/>
<protein>
    <submittedName>
        <fullName evidence="1">Uncharacterized protein</fullName>
    </submittedName>
</protein>
<proteinExistence type="predicted"/>
<gene>
    <name evidence="1" type="ORF">CEXT_97661</name>
</gene>
<keyword evidence="2" id="KW-1185">Reference proteome</keyword>
<dbReference type="Proteomes" id="UP001054945">
    <property type="component" value="Unassembled WGS sequence"/>
</dbReference>
<evidence type="ECO:0000313" key="1">
    <source>
        <dbReference type="EMBL" id="GIY92801.1"/>
    </source>
</evidence>
<accession>A0AAV4XD10</accession>
<reference evidence="1 2" key="1">
    <citation type="submission" date="2021-06" db="EMBL/GenBank/DDBJ databases">
        <title>Caerostris extrusa draft genome.</title>
        <authorList>
            <person name="Kono N."/>
            <person name="Arakawa K."/>
        </authorList>
    </citation>
    <scope>NUCLEOTIDE SEQUENCE [LARGE SCALE GENOMIC DNA]</scope>
</reference>
<name>A0AAV4XD10_CAEEX</name>
<comment type="caution">
    <text evidence="1">The sequence shown here is derived from an EMBL/GenBank/DDBJ whole genome shotgun (WGS) entry which is preliminary data.</text>
</comment>
<evidence type="ECO:0000313" key="2">
    <source>
        <dbReference type="Proteomes" id="UP001054945"/>
    </source>
</evidence>
<dbReference type="EMBL" id="BPLR01017585">
    <property type="protein sequence ID" value="GIY92801.1"/>
    <property type="molecule type" value="Genomic_DNA"/>
</dbReference>
<sequence length="86" mass="9905">MIDGTNFITRLQNIRFFLGSIKYFMKTVRIKVLVIPAALKRQSPTRGLDVDIPRGPRSNVERLIRCLRILRGERVVAICAQTSLRH</sequence>
<organism evidence="1 2">
    <name type="scientific">Caerostris extrusa</name>
    <name type="common">Bark spider</name>
    <name type="synonym">Caerostris bankana</name>
    <dbReference type="NCBI Taxonomy" id="172846"/>
    <lineage>
        <taxon>Eukaryota</taxon>
        <taxon>Metazoa</taxon>
        <taxon>Ecdysozoa</taxon>
        <taxon>Arthropoda</taxon>
        <taxon>Chelicerata</taxon>
        <taxon>Arachnida</taxon>
        <taxon>Araneae</taxon>
        <taxon>Araneomorphae</taxon>
        <taxon>Entelegynae</taxon>
        <taxon>Araneoidea</taxon>
        <taxon>Araneidae</taxon>
        <taxon>Caerostris</taxon>
    </lineage>
</organism>